<evidence type="ECO:0000313" key="2">
    <source>
        <dbReference type="EMBL" id="BAN01610.1"/>
    </source>
</evidence>
<dbReference type="Gene3D" id="3.40.50.1820">
    <property type="entry name" value="alpha/beta hydrolase"/>
    <property type="match status" value="1"/>
</dbReference>
<sequence>MRDFGRRDGPVVILLHGWTATADLNWFKCYDALAEHYRVIAYDHRGHGGGLRTKKRFRLEDCADDAVLVADALGVERFIAVGYSMGGPIAQLTWRRHPERVDGLVLCATAPVFNGERVERWGFAGLTGLAALARVTPEQARSWLTDQLYLNRKADQWEPWAIREASRHDWRMLLEAGKAIGSFTSEDWIGSLDVPASLVVTMHDRVVSRRRQTRLFELISDADVYRIDGDHDACVAEADQFVPSLLRSLQSVRARLS</sequence>
<dbReference type="EMBL" id="AP012057">
    <property type="protein sequence ID" value="BAN01610.1"/>
    <property type="molecule type" value="Genomic_DNA"/>
</dbReference>
<dbReference type="PANTHER" id="PTHR43798:SF33">
    <property type="entry name" value="HYDROLASE, PUTATIVE (AFU_ORTHOLOGUE AFUA_2G14860)-RELATED"/>
    <property type="match status" value="1"/>
</dbReference>
<dbReference type="PANTHER" id="PTHR43798">
    <property type="entry name" value="MONOACYLGLYCEROL LIPASE"/>
    <property type="match status" value="1"/>
</dbReference>
<organism evidence="2 3">
    <name type="scientific">Ilumatobacter coccineus (strain NBRC 103263 / KCTC 29153 / YM16-304)</name>
    <dbReference type="NCBI Taxonomy" id="1313172"/>
    <lineage>
        <taxon>Bacteria</taxon>
        <taxon>Bacillati</taxon>
        <taxon>Actinomycetota</taxon>
        <taxon>Acidimicrobiia</taxon>
        <taxon>Acidimicrobiales</taxon>
        <taxon>Ilumatobacteraceae</taxon>
        <taxon>Ilumatobacter</taxon>
    </lineage>
</organism>
<dbReference type="InterPro" id="IPR050266">
    <property type="entry name" value="AB_hydrolase_sf"/>
</dbReference>
<dbReference type="SUPFAM" id="SSF53474">
    <property type="entry name" value="alpha/beta-Hydrolases"/>
    <property type="match status" value="1"/>
</dbReference>
<keyword evidence="2" id="KW-0378">Hydrolase</keyword>
<dbReference type="RefSeq" id="WP_015440857.1">
    <property type="nucleotide sequence ID" value="NC_020520.1"/>
</dbReference>
<dbReference type="Proteomes" id="UP000011863">
    <property type="component" value="Chromosome"/>
</dbReference>
<evidence type="ECO:0000259" key="1">
    <source>
        <dbReference type="Pfam" id="PF00561"/>
    </source>
</evidence>
<keyword evidence="3" id="KW-1185">Reference proteome</keyword>
<proteinExistence type="predicted"/>
<dbReference type="InterPro" id="IPR000073">
    <property type="entry name" value="AB_hydrolase_1"/>
</dbReference>
<gene>
    <name evidence="2" type="ORF">YM304_12960</name>
</gene>
<dbReference type="KEGG" id="aym:YM304_12960"/>
<dbReference type="Pfam" id="PF00561">
    <property type="entry name" value="Abhydrolase_1"/>
    <property type="match status" value="1"/>
</dbReference>
<reference evidence="2 3" key="1">
    <citation type="journal article" date="2013" name="Int. J. Syst. Evol. Microbiol.">
        <title>Ilumatobacter nonamiense sp. nov. and Ilumatobacter coccineum sp. nov., isolated from seashore sand.</title>
        <authorList>
            <person name="Matsumoto A."/>
            <person name="Kasai H."/>
            <person name="Matsuo Y."/>
            <person name="Shizuri Y."/>
            <person name="Ichikawa N."/>
            <person name="Fujita N."/>
            <person name="Omura S."/>
            <person name="Takahashi Y."/>
        </authorList>
    </citation>
    <scope>NUCLEOTIDE SEQUENCE [LARGE SCALE GENOMIC DNA]</scope>
    <source>
        <strain evidence="3">NBRC 103263 / KCTC 29153 / YM16-304</strain>
    </source>
</reference>
<dbReference type="GO" id="GO:0016787">
    <property type="term" value="F:hydrolase activity"/>
    <property type="evidence" value="ECO:0007669"/>
    <property type="project" value="UniProtKB-KW"/>
</dbReference>
<accession>A0A6C7E4T6</accession>
<dbReference type="AlphaFoldDB" id="A0A6C7E4T6"/>
<feature type="domain" description="AB hydrolase-1" evidence="1">
    <location>
        <begin position="10"/>
        <end position="133"/>
    </location>
</feature>
<name>A0A6C7E4T6_ILUCY</name>
<evidence type="ECO:0000313" key="3">
    <source>
        <dbReference type="Proteomes" id="UP000011863"/>
    </source>
</evidence>
<dbReference type="GO" id="GO:0016020">
    <property type="term" value="C:membrane"/>
    <property type="evidence" value="ECO:0007669"/>
    <property type="project" value="TreeGrafter"/>
</dbReference>
<dbReference type="InterPro" id="IPR029058">
    <property type="entry name" value="AB_hydrolase_fold"/>
</dbReference>
<dbReference type="PRINTS" id="PR00111">
    <property type="entry name" value="ABHYDROLASE"/>
</dbReference>
<protein>
    <submittedName>
        <fullName evidence="2">Putative hydrolase</fullName>
    </submittedName>
</protein>